<dbReference type="EMBL" id="LNXY01000034">
    <property type="protein sequence ID" value="KTC83977.1"/>
    <property type="molecule type" value="Genomic_DNA"/>
</dbReference>
<dbReference type="Pfam" id="PF01150">
    <property type="entry name" value="GDA1_CD39"/>
    <property type="match status" value="1"/>
</dbReference>
<dbReference type="GO" id="GO:0009134">
    <property type="term" value="P:nucleoside diphosphate catabolic process"/>
    <property type="evidence" value="ECO:0007669"/>
    <property type="project" value="TreeGrafter"/>
</dbReference>
<dbReference type="STRING" id="1212489.Ldro_3097"/>
<comment type="caution">
    <text evidence="3">The sequence shown here is derived from an EMBL/GenBank/DDBJ whole genome shotgun (WGS) entry which is preliminary data.</text>
</comment>
<keyword evidence="4" id="KW-1185">Reference proteome</keyword>
<dbReference type="Gene3D" id="3.30.420.150">
    <property type="entry name" value="Exopolyphosphatase. Domain 2"/>
    <property type="match status" value="1"/>
</dbReference>
<dbReference type="GO" id="GO:0016020">
    <property type="term" value="C:membrane"/>
    <property type="evidence" value="ECO:0007669"/>
    <property type="project" value="TreeGrafter"/>
</dbReference>
<dbReference type="PROSITE" id="PS01238">
    <property type="entry name" value="GDA1_CD39_NTPASE"/>
    <property type="match status" value="1"/>
</dbReference>
<proteinExistence type="predicted"/>
<evidence type="ECO:0000256" key="1">
    <source>
        <dbReference type="ARBA" id="ARBA00022801"/>
    </source>
</evidence>
<accession>A0A0W0SL79</accession>
<feature type="chain" id="PRO_5006912110" evidence="2">
    <location>
        <begin position="20"/>
        <end position="381"/>
    </location>
</feature>
<dbReference type="AlphaFoldDB" id="A0A0W0SL79"/>
<dbReference type="OrthoDB" id="5640341at2"/>
<dbReference type="PATRIC" id="fig|1212489.4.peg.3281"/>
<evidence type="ECO:0000256" key="2">
    <source>
        <dbReference type="SAM" id="SignalP"/>
    </source>
</evidence>
<dbReference type="Gene3D" id="3.30.420.40">
    <property type="match status" value="1"/>
</dbReference>
<evidence type="ECO:0000313" key="3">
    <source>
        <dbReference type="EMBL" id="KTC83977.1"/>
    </source>
</evidence>
<dbReference type="RefSeq" id="WP_058497360.1">
    <property type="nucleotide sequence ID" value="NZ_CAAAIU010000016.1"/>
</dbReference>
<gene>
    <name evidence="3" type="ORF">Ldro_3097</name>
</gene>
<dbReference type="GO" id="GO:0017110">
    <property type="term" value="F:nucleoside diphosphate phosphatase activity"/>
    <property type="evidence" value="ECO:0007669"/>
    <property type="project" value="TreeGrafter"/>
</dbReference>
<dbReference type="PANTHER" id="PTHR11782:SF83">
    <property type="entry name" value="GUANOSINE-DIPHOSPHATASE"/>
    <property type="match status" value="1"/>
</dbReference>
<sequence length="381" mass="42386">MTLRLLGLLALFASFVVNAASSECQQHQCIAIVDAGSTGSRLHIYAYDVDQTKTPVNVKELWSKKIKPGFASIEPNQATLDNYLTSLFSGANEDNLPLYFYATAGMRLLPTPKQKQFYDLMQNWFANHPEWQLQSSKTITGSEEGLYGWLAVNYKLGTLTSNDKTPVGVMDMGGASVQIVFPVARTEGIKNSDLQQFDLYGRHLQLFIHSFLGLGQTEVTHQFLDVGSCFANEYELPTGLTAEGDATTCKTEVATLMNNVHRVNSIIQPVMGANPINNWYVIGGMSDLVQSHPFQFSNNEFTNESLLEQANTLICHQQWSSLSSQYTGNEYLYGYCLFPAYYYALMVDGYGIQPQQSVNYLTANQTTDWTLGVVLLQTAKA</sequence>
<name>A0A0W0SL79_9GAMM</name>
<dbReference type="PANTHER" id="PTHR11782">
    <property type="entry name" value="ADENOSINE/GUANOSINE DIPHOSPHATASE"/>
    <property type="match status" value="1"/>
</dbReference>
<protein>
    <submittedName>
        <fullName evidence="3">Ectonucleoside triphosphate diphosphohydrolase</fullName>
    </submittedName>
</protein>
<reference evidence="3 4" key="1">
    <citation type="submission" date="2015-11" db="EMBL/GenBank/DDBJ databases">
        <title>Genomic analysis of 38 Legionella species identifies large and diverse effector repertoires.</title>
        <authorList>
            <person name="Burstein D."/>
            <person name="Amaro F."/>
            <person name="Zusman T."/>
            <person name="Lifshitz Z."/>
            <person name="Cohen O."/>
            <person name="Gilbert J.A."/>
            <person name="Pupko T."/>
            <person name="Shuman H.A."/>
            <person name="Segal G."/>
        </authorList>
    </citation>
    <scope>NUCLEOTIDE SEQUENCE [LARGE SCALE GENOMIC DNA]</scope>
    <source>
        <strain evidence="3 4">ATCC 700990</strain>
    </source>
</reference>
<evidence type="ECO:0000313" key="4">
    <source>
        <dbReference type="Proteomes" id="UP000054736"/>
    </source>
</evidence>
<organism evidence="3 4">
    <name type="scientific">Legionella drozanskii LLAP-1</name>
    <dbReference type="NCBI Taxonomy" id="1212489"/>
    <lineage>
        <taxon>Bacteria</taxon>
        <taxon>Pseudomonadati</taxon>
        <taxon>Pseudomonadota</taxon>
        <taxon>Gammaproteobacteria</taxon>
        <taxon>Legionellales</taxon>
        <taxon>Legionellaceae</taxon>
        <taxon>Legionella</taxon>
    </lineage>
</organism>
<keyword evidence="2" id="KW-0732">Signal</keyword>
<dbReference type="InterPro" id="IPR000407">
    <property type="entry name" value="GDA1_CD39_NTPase"/>
</dbReference>
<keyword evidence="1 3" id="KW-0378">Hydrolase</keyword>
<feature type="signal peptide" evidence="2">
    <location>
        <begin position="1"/>
        <end position="19"/>
    </location>
</feature>
<dbReference type="Proteomes" id="UP000054736">
    <property type="component" value="Unassembled WGS sequence"/>
</dbReference>